<organism evidence="4 5">
    <name type="scientific">Colletotrichum chlorophyti</name>
    <dbReference type="NCBI Taxonomy" id="708187"/>
    <lineage>
        <taxon>Eukaryota</taxon>
        <taxon>Fungi</taxon>
        <taxon>Dikarya</taxon>
        <taxon>Ascomycota</taxon>
        <taxon>Pezizomycotina</taxon>
        <taxon>Sordariomycetes</taxon>
        <taxon>Hypocreomycetidae</taxon>
        <taxon>Glomerellales</taxon>
        <taxon>Glomerellaceae</taxon>
        <taxon>Colletotrichum</taxon>
    </lineage>
</organism>
<keyword evidence="5" id="KW-1185">Reference proteome</keyword>
<evidence type="ECO:0000256" key="3">
    <source>
        <dbReference type="SAM" id="MobiDB-lite"/>
    </source>
</evidence>
<comment type="caution">
    <text evidence="4">The sequence shown here is derived from an EMBL/GenBank/DDBJ whole genome shotgun (WGS) entry which is preliminary data.</text>
</comment>
<dbReference type="PANTHER" id="PTHR12499">
    <property type="entry name" value="OPTIC ATROPHY 3 PROTEIN OPA3"/>
    <property type="match status" value="1"/>
</dbReference>
<dbReference type="OrthoDB" id="2129069at2759"/>
<feature type="region of interest" description="Disordered" evidence="3">
    <location>
        <begin position="19"/>
        <end position="57"/>
    </location>
</feature>
<dbReference type="GO" id="GO:0019216">
    <property type="term" value="P:regulation of lipid metabolic process"/>
    <property type="evidence" value="ECO:0007669"/>
    <property type="project" value="TreeGrafter"/>
</dbReference>
<dbReference type="Pfam" id="PF07047">
    <property type="entry name" value="OPA3"/>
    <property type="match status" value="1"/>
</dbReference>
<evidence type="ECO:0000256" key="1">
    <source>
        <dbReference type="ARBA" id="ARBA00007584"/>
    </source>
</evidence>
<dbReference type="STRING" id="708187.A0A1Q8RCD3"/>
<sequence>MRLNVALLRNIDAEIRAKEKAEAPTVKTKEQIEKEEASKARQAKLEAENPEAAKRKAKPTSVWRRKFRPLPEGKAVDLFADVIGDAFILGVASAIIVYEYWKASQKPDQNAERIKQLDEKLEELTRREEELARLEEQRTERYLALEAALRELRDPKTKKPVASPASQRLVATKQATESRLNTHDIALPLPQQGRVLRLVLLSPRDGRHSGTEQRLDRLYHLNGGRDAAIIFLLDRHGQEGDPVAAFTKLQIEMLNKLELPLIPLSSVAALSSSLSTLRASFSPPHAPPPRAQASPFSLLQYLARNGIPLSEHSANLLSELGRSPREIAALVETEEGRARIVELLGPRDGARVLAFMAEEHLILT</sequence>
<dbReference type="GO" id="GO:0005739">
    <property type="term" value="C:mitochondrion"/>
    <property type="evidence" value="ECO:0007669"/>
    <property type="project" value="TreeGrafter"/>
</dbReference>
<keyword evidence="2" id="KW-0175">Coiled coil</keyword>
<name>A0A1Q8RCD3_9PEZI</name>
<feature type="compositionally biased region" description="Basic and acidic residues" evidence="3">
    <location>
        <begin position="19"/>
        <end position="54"/>
    </location>
</feature>
<dbReference type="EMBL" id="MPGH01000233">
    <property type="protein sequence ID" value="OLN82018.1"/>
    <property type="molecule type" value="Genomic_DNA"/>
</dbReference>
<protein>
    <recommendedName>
        <fullName evidence="6">OPA3-like protein</fullName>
    </recommendedName>
</protein>
<reference evidence="4 5" key="1">
    <citation type="submission" date="2016-11" db="EMBL/GenBank/DDBJ databases">
        <title>Draft Genome Assembly of Colletotrichum chlorophyti a pathogen of herbaceous plants.</title>
        <authorList>
            <person name="Gan P."/>
            <person name="Narusaka M."/>
            <person name="Tsushima A."/>
            <person name="Narusaka Y."/>
            <person name="Takano Y."/>
            <person name="Shirasu K."/>
        </authorList>
    </citation>
    <scope>NUCLEOTIDE SEQUENCE [LARGE SCALE GENOMIC DNA]</scope>
    <source>
        <strain evidence="4 5">NTL11</strain>
    </source>
</reference>
<evidence type="ECO:0000313" key="5">
    <source>
        <dbReference type="Proteomes" id="UP000186583"/>
    </source>
</evidence>
<evidence type="ECO:0008006" key="6">
    <source>
        <dbReference type="Google" id="ProtNLM"/>
    </source>
</evidence>
<accession>A0A1Q8RCD3</accession>
<dbReference type="InterPro" id="IPR010754">
    <property type="entry name" value="OPA3-like"/>
</dbReference>
<dbReference type="Proteomes" id="UP000186583">
    <property type="component" value="Unassembled WGS sequence"/>
</dbReference>
<evidence type="ECO:0000256" key="2">
    <source>
        <dbReference type="ARBA" id="ARBA00023054"/>
    </source>
</evidence>
<evidence type="ECO:0000313" key="4">
    <source>
        <dbReference type="EMBL" id="OLN82018.1"/>
    </source>
</evidence>
<comment type="similarity">
    <text evidence="1">Belongs to the OPA3 family.</text>
</comment>
<dbReference type="AlphaFoldDB" id="A0A1Q8RCD3"/>
<gene>
    <name evidence="4" type="ORF">CCHL11_08649</name>
</gene>
<dbReference type="PANTHER" id="PTHR12499:SF0">
    <property type="entry name" value="OPTIC ATROPHY 3 PROTEIN"/>
    <property type="match status" value="1"/>
</dbReference>
<proteinExistence type="inferred from homology"/>